<protein>
    <submittedName>
        <fullName evidence="1">Uncharacterized protein</fullName>
    </submittedName>
</protein>
<name>A0ABS5T491_9GAMM</name>
<proteinExistence type="predicted"/>
<dbReference type="Proteomes" id="UP000786875">
    <property type="component" value="Unassembled WGS sequence"/>
</dbReference>
<organism evidence="1 2">
    <name type="scientific">Rosenbergiella australiborealis</name>
    <dbReference type="NCBI Taxonomy" id="1544696"/>
    <lineage>
        <taxon>Bacteria</taxon>
        <taxon>Pseudomonadati</taxon>
        <taxon>Pseudomonadota</taxon>
        <taxon>Gammaproteobacteria</taxon>
        <taxon>Enterobacterales</taxon>
        <taxon>Erwiniaceae</taxon>
        <taxon>Rosenbergiella</taxon>
    </lineage>
</organism>
<evidence type="ECO:0000313" key="2">
    <source>
        <dbReference type="Proteomes" id="UP000786875"/>
    </source>
</evidence>
<accession>A0ABS5T491</accession>
<evidence type="ECO:0000313" key="1">
    <source>
        <dbReference type="EMBL" id="MBT0727177.1"/>
    </source>
</evidence>
<dbReference type="RefSeq" id="WP_214213135.1">
    <property type="nucleotide sequence ID" value="NZ_JABBFO010000005.1"/>
</dbReference>
<comment type="caution">
    <text evidence="1">The sequence shown here is derived from an EMBL/GenBank/DDBJ whole genome shotgun (WGS) entry which is preliminary data.</text>
</comment>
<gene>
    <name evidence="1" type="ORF">HGT73_07235</name>
</gene>
<dbReference type="EMBL" id="JABBFO010000005">
    <property type="protein sequence ID" value="MBT0727177.1"/>
    <property type="molecule type" value="Genomic_DNA"/>
</dbReference>
<sequence>MSKVDNTKGEMWTAQPYLEAGFIAVSPHAKFRTHKDALNCFGYQKGHFQHAAWRIPDDVCDELNLPYYSMVWFPTLTG</sequence>
<reference evidence="1 2" key="1">
    <citation type="submission" date="2020-04" db="EMBL/GenBank/DDBJ databases">
        <title>Genome sequencing of Rosenbergiella species.</title>
        <authorList>
            <person name="Alvarez-Perez S."/>
            <person name="Lievens B."/>
        </authorList>
    </citation>
    <scope>NUCLEOTIDE SEQUENCE [LARGE SCALE GENOMIC DNA]</scope>
    <source>
        <strain evidence="1 2">CdVSA20.1</strain>
    </source>
</reference>
<keyword evidence="2" id="KW-1185">Reference proteome</keyword>